<dbReference type="Gene3D" id="3.40.50.1010">
    <property type="entry name" value="5'-nuclease"/>
    <property type="match status" value="1"/>
</dbReference>
<dbReference type="RefSeq" id="WP_110368771.1">
    <property type="nucleotide sequence ID" value="NZ_CP029287.2"/>
</dbReference>
<protein>
    <recommendedName>
        <fullName evidence="1">PIN domain-containing protein</fullName>
    </recommendedName>
</protein>
<evidence type="ECO:0000313" key="3">
    <source>
        <dbReference type="Proteomes" id="UP000247586"/>
    </source>
</evidence>
<dbReference type="KEGG" id="mhk:DFR87_01620"/>
<evidence type="ECO:0000313" key="2">
    <source>
        <dbReference type="EMBL" id="AWR98614.1"/>
    </source>
</evidence>
<dbReference type="InterPro" id="IPR029060">
    <property type="entry name" value="PIN-like_dom_sf"/>
</dbReference>
<dbReference type="SUPFAM" id="SSF88723">
    <property type="entry name" value="PIN domain-like"/>
    <property type="match status" value="1"/>
</dbReference>
<dbReference type="Pfam" id="PF01850">
    <property type="entry name" value="PIN"/>
    <property type="match status" value="1"/>
</dbReference>
<reference evidence="2 3" key="1">
    <citation type="submission" date="2018-05" db="EMBL/GenBank/DDBJ databases">
        <title>Complete Genome Sequences of Extremely Thermoacidophilic, Metal-Mobilizing Type-Strain Members of the Archaeal Family Sulfolobaceae: Acidianus brierleyi DSM-1651T, Acidianus sulfidivorans DSM-18786T, Metallosphaera hakonensis DSM-7519T, and Metallosphaera prunae DSM-10039T.</title>
        <authorList>
            <person name="Counts J.A."/>
            <person name="Kelly R.M."/>
        </authorList>
    </citation>
    <scope>NUCLEOTIDE SEQUENCE [LARGE SCALE GENOMIC DNA]</scope>
    <source>
        <strain evidence="2 3">HO1-1</strain>
    </source>
</reference>
<organism evidence="2 3">
    <name type="scientific">Metallosphaera hakonensis JCM 8857 = DSM 7519</name>
    <dbReference type="NCBI Taxonomy" id="1293036"/>
    <lineage>
        <taxon>Archaea</taxon>
        <taxon>Thermoproteota</taxon>
        <taxon>Thermoprotei</taxon>
        <taxon>Sulfolobales</taxon>
        <taxon>Sulfolobaceae</taxon>
        <taxon>Metallosphaera</taxon>
    </lineage>
</organism>
<dbReference type="GeneID" id="36834000"/>
<dbReference type="OrthoDB" id="30561at2157"/>
<dbReference type="InterPro" id="IPR002716">
    <property type="entry name" value="PIN_dom"/>
</dbReference>
<proteinExistence type="predicted"/>
<reference evidence="3" key="3">
    <citation type="submission" date="2020-03" db="EMBL/GenBank/DDBJ databases">
        <title>Sequencing and Assembly of Multiple Reported Metal-Biooxidizing Members of the Extremely Thermoacidophilic Archaeal Family Sulfolobaceae.</title>
        <authorList>
            <person name="Counts J.A."/>
            <person name="Kelly R.M."/>
        </authorList>
    </citation>
    <scope>NUCLEOTIDE SEQUENCE [LARGE SCALE GENOMIC DNA]</scope>
    <source>
        <strain evidence="3">HO1-1</strain>
    </source>
</reference>
<keyword evidence="3" id="KW-1185">Reference proteome</keyword>
<evidence type="ECO:0000259" key="1">
    <source>
        <dbReference type="Pfam" id="PF01850"/>
    </source>
</evidence>
<dbReference type="Proteomes" id="UP000247586">
    <property type="component" value="Chromosome"/>
</dbReference>
<dbReference type="EMBL" id="CP029287">
    <property type="protein sequence ID" value="AWR98614.1"/>
    <property type="molecule type" value="Genomic_DNA"/>
</dbReference>
<dbReference type="AlphaFoldDB" id="A0A2U9IRJ5"/>
<accession>A0A2U9IRJ5</accession>
<feature type="domain" description="PIN" evidence="1">
    <location>
        <begin position="1"/>
        <end position="71"/>
    </location>
</feature>
<reference evidence="3" key="2">
    <citation type="submission" date="2020-03" db="EMBL/GenBank/DDBJ databases">
        <title>Complete Genome Sequences of Extremely Thermoacidophilic, Metal-Mobilizing Type-Strain Members of the Archaeal Family Sulfolobaceae: Acidianus brierleyi DSM-1651T, Acidianus sulfidivorans DSM-18786T, Metallosphaera hakonensis DSM-7519T, and Metallosphaera prunae DSM-10039T.</title>
        <authorList>
            <person name="Counts J.A."/>
            <person name="Kelly R.M."/>
        </authorList>
    </citation>
    <scope>NUCLEOTIDE SEQUENCE [LARGE SCALE GENOMIC DNA]</scope>
    <source>
        <strain evidence="3">HO1-1</strain>
    </source>
</reference>
<sequence>MIVDTGVLIEYINEAGKYHEKVRKLIESSSSLFVTPITLSEALYVSYRVYREAGLNNANDYAKEFVEWLLSKQRLFYIYEARHHHP</sequence>
<name>A0A2U9IRJ5_9CREN</name>
<gene>
    <name evidence="2" type="ORF">DFR87_01620</name>
</gene>